<evidence type="ECO:0000313" key="2">
    <source>
        <dbReference type="EMBL" id="MFD2754499.1"/>
    </source>
</evidence>
<keyword evidence="3" id="KW-1185">Reference proteome</keyword>
<sequence>MNVHEIDNAPSRKDADTCKKRRRSVPVAVYAKGGLQPGDRLLPLAEVERMTSAKKSWIYYRIGQGLFPRPIRLCAGRRVAWSERAIQAWIEAQSAGAGGLSDVPERNTEGEKV</sequence>
<comment type="caution">
    <text evidence="2">The sequence shown here is derived from an EMBL/GenBank/DDBJ whole genome shotgun (WGS) entry which is preliminary data.</text>
</comment>
<protein>
    <submittedName>
        <fullName evidence="2">Helix-turn-helix transcriptional regulator</fullName>
    </submittedName>
</protein>
<accession>A0ABW5ULP6</accession>
<dbReference type="Gene3D" id="1.10.238.160">
    <property type="match status" value="1"/>
</dbReference>
<dbReference type="Pfam" id="PF05930">
    <property type="entry name" value="Phage_AlpA"/>
    <property type="match status" value="1"/>
</dbReference>
<reference evidence="3" key="1">
    <citation type="journal article" date="2019" name="Int. J. Syst. Evol. Microbiol.">
        <title>The Global Catalogue of Microorganisms (GCM) 10K type strain sequencing project: providing services to taxonomists for standard genome sequencing and annotation.</title>
        <authorList>
            <consortium name="The Broad Institute Genomics Platform"/>
            <consortium name="The Broad Institute Genome Sequencing Center for Infectious Disease"/>
            <person name="Wu L."/>
            <person name="Ma J."/>
        </authorList>
    </citation>
    <scope>NUCLEOTIDE SEQUENCE [LARGE SCALE GENOMIC DNA]</scope>
    <source>
        <strain evidence="3">TISTR 1906</strain>
    </source>
</reference>
<dbReference type="InterPro" id="IPR010260">
    <property type="entry name" value="AlpA"/>
</dbReference>
<feature type="compositionally biased region" description="Basic and acidic residues" evidence="1">
    <location>
        <begin position="1"/>
        <end position="18"/>
    </location>
</feature>
<name>A0ABW5ULP6_9BURK</name>
<proteinExistence type="predicted"/>
<dbReference type="EMBL" id="JBHUMV010000004">
    <property type="protein sequence ID" value="MFD2754499.1"/>
    <property type="molecule type" value="Genomic_DNA"/>
</dbReference>
<evidence type="ECO:0000313" key="3">
    <source>
        <dbReference type="Proteomes" id="UP001597463"/>
    </source>
</evidence>
<organism evidence="2 3">
    <name type="scientific">Comamonas terrae</name>
    <dbReference type="NCBI Taxonomy" id="673548"/>
    <lineage>
        <taxon>Bacteria</taxon>
        <taxon>Pseudomonadati</taxon>
        <taxon>Pseudomonadota</taxon>
        <taxon>Betaproteobacteria</taxon>
        <taxon>Burkholderiales</taxon>
        <taxon>Comamonadaceae</taxon>
        <taxon>Comamonas</taxon>
    </lineage>
</organism>
<dbReference type="Proteomes" id="UP001597463">
    <property type="component" value="Unassembled WGS sequence"/>
</dbReference>
<feature type="region of interest" description="Disordered" evidence="1">
    <location>
        <begin position="1"/>
        <end position="20"/>
    </location>
</feature>
<gene>
    <name evidence="2" type="ORF">ACFSW6_10405</name>
</gene>
<evidence type="ECO:0000256" key="1">
    <source>
        <dbReference type="SAM" id="MobiDB-lite"/>
    </source>
</evidence>
<dbReference type="RefSeq" id="WP_083526638.1">
    <property type="nucleotide sequence ID" value="NZ_BCNT01000007.1"/>
</dbReference>